<proteinExistence type="predicted"/>
<dbReference type="Proteomes" id="UP000663827">
    <property type="component" value="Unassembled WGS sequence"/>
</dbReference>
<sequence>MRERETTRAAVIFDTGDKYSNIPSHLSTPMYAFHDSRTLIANHCSKHFVCYRQKSHIGVDALGTHPHACQQRTAFFGPTARIGAVKHDIVHADRAVSQRWVGGFGVRACDRGVPVVQLDLHELEILRHRISIKGKHFKRSGSLLWEERNSDLGILVLPIRHIAAGPTQPRAISRLS</sequence>
<gene>
    <name evidence="1" type="ORF">RDB_LOCUS192348</name>
</gene>
<evidence type="ECO:0000313" key="1">
    <source>
        <dbReference type="EMBL" id="CAE7233914.1"/>
    </source>
</evidence>
<name>A0A8H3I0P0_9AGAM</name>
<reference evidence="1" key="1">
    <citation type="submission" date="2021-01" db="EMBL/GenBank/DDBJ databases">
        <authorList>
            <person name="Kaushik A."/>
        </authorList>
    </citation>
    <scope>NUCLEOTIDE SEQUENCE</scope>
    <source>
        <strain evidence="1">AG5</strain>
    </source>
</reference>
<protein>
    <submittedName>
        <fullName evidence="1">Uncharacterized protein</fullName>
    </submittedName>
</protein>
<dbReference type="EMBL" id="CAJNJQ010006653">
    <property type="protein sequence ID" value="CAE7233914.1"/>
    <property type="molecule type" value="Genomic_DNA"/>
</dbReference>
<accession>A0A8H3I0P0</accession>
<comment type="caution">
    <text evidence="1">The sequence shown here is derived from an EMBL/GenBank/DDBJ whole genome shotgun (WGS) entry which is preliminary data.</text>
</comment>
<dbReference type="AlphaFoldDB" id="A0A8H3I0P0"/>
<evidence type="ECO:0000313" key="2">
    <source>
        <dbReference type="Proteomes" id="UP000663827"/>
    </source>
</evidence>
<organism evidence="1 2">
    <name type="scientific">Rhizoctonia solani</name>
    <dbReference type="NCBI Taxonomy" id="456999"/>
    <lineage>
        <taxon>Eukaryota</taxon>
        <taxon>Fungi</taxon>
        <taxon>Dikarya</taxon>
        <taxon>Basidiomycota</taxon>
        <taxon>Agaricomycotina</taxon>
        <taxon>Agaricomycetes</taxon>
        <taxon>Cantharellales</taxon>
        <taxon>Ceratobasidiaceae</taxon>
        <taxon>Rhizoctonia</taxon>
    </lineage>
</organism>